<reference evidence="2" key="1">
    <citation type="journal article" date="2023" name="G3 (Bethesda)">
        <title>Whole genome assemblies of Zophobas morio and Tenebrio molitor.</title>
        <authorList>
            <person name="Kaur S."/>
            <person name="Stinson S.A."/>
            <person name="diCenzo G.C."/>
        </authorList>
    </citation>
    <scope>NUCLEOTIDE SEQUENCE</scope>
    <source>
        <strain evidence="2">QUZm001</strain>
    </source>
</reference>
<name>A0AA38MA25_9CUCU</name>
<feature type="region of interest" description="Disordered" evidence="1">
    <location>
        <begin position="154"/>
        <end position="289"/>
    </location>
</feature>
<dbReference type="Proteomes" id="UP001168821">
    <property type="component" value="Unassembled WGS sequence"/>
</dbReference>
<evidence type="ECO:0000313" key="2">
    <source>
        <dbReference type="EMBL" id="KAJ3648654.1"/>
    </source>
</evidence>
<feature type="compositionally biased region" description="Basic and acidic residues" evidence="1">
    <location>
        <begin position="263"/>
        <end position="279"/>
    </location>
</feature>
<dbReference type="AlphaFoldDB" id="A0AA38MA25"/>
<feature type="compositionally biased region" description="Low complexity" evidence="1">
    <location>
        <begin position="163"/>
        <end position="172"/>
    </location>
</feature>
<feature type="compositionally biased region" description="Basic and acidic residues" evidence="1">
    <location>
        <begin position="93"/>
        <end position="106"/>
    </location>
</feature>
<protein>
    <submittedName>
        <fullName evidence="2">Uncharacterized protein</fullName>
    </submittedName>
</protein>
<organism evidence="2 3">
    <name type="scientific">Zophobas morio</name>
    <dbReference type="NCBI Taxonomy" id="2755281"/>
    <lineage>
        <taxon>Eukaryota</taxon>
        <taxon>Metazoa</taxon>
        <taxon>Ecdysozoa</taxon>
        <taxon>Arthropoda</taxon>
        <taxon>Hexapoda</taxon>
        <taxon>Insecta</taxon>
        <taxon>Pterygota</taxon>
        <taxon>Neoptera</taxon>
        <taxon>Endopterygota</taxon>
        <taxon>Coleoptera</taxon>
        <taxon>Polyphaga</taxon>
        <taxon>Cucujiformia</taxon>
        <taxon>Tenebrionidae</taxon>
        <taxon>Zophobas</taxon>
    </lineage>
</organism>
<sequence>MNPLINKIVDDMNAADFAFIDQGLQPIQDIQNDIVNFLAKVNELIGEYKTTGSVPSPEILENWGKASSEDTPKEIQTQQTTLKSTGKQSSIKENIEPKSSAKKEPSPPRTRPKRNAFKEASQNIAHQSSLSSTAKLRRPANLEDTFQNVYVKTEKLSTDSEDTTASTTTALDINIKSEEETMPAPSRPAPRRKKHKQSKVQVKQEKAEEEKRDSDVVIQDTAITTINLVDSADEGDQTIKNEQKPRSTRTKTVKKKMKRSRAHSSEDEDKREKRSRSNEENDEQTMVNGMQFDDAVSSVVENKNDATFVAKAASGTEEAAQEALSTTIVVENPKLVTSLMPKTVQDMMTDDESEEEEPKKPVKPIRAIPKPTKQVFSPFEQSPVKKKVQAFEKLQEDANSLPPRMTRTKTKAKAKENEVAAEPEHNPPSNVKEKAKIFTPQVSKFLPKVASTANKPSRQTPSSSNESLASTKTLSALKASQAEYREREKKRREKEQEAIKKREALLQAQIEEKKRKREEKQLKAQQQREVLEKEKMKILEAHKLKDERHRQLLAEQEEKKLKQREEAEKKRLMAKMRALEEKKREEEKRAQEQRKVETVEDKRPVYMRYRAPFLPTDDCYDSDDENYRPEKVKLPDFAKEANIRFILQCAFAAGEAVKNTFFSIQAQTPDLQDIFEVIKPEKLKRTSSAVWHKPPRFTMVPVLENHDETAEFEDD</sequence>
<evidence type="ECO:0000256" key="1">
    <source>
        <dbReference type="SAM" id="MobiDB-lite"/>
    </source>
</evidence>
<feature type="region of interest" description="Disordered" evidence="1">
    <location>
        <begin position="120"/>
        <end position="139"/>
    </location>
</feature>
<accession>A0AA38MA25</accession>
<feature type="compositionally biased region" description="Basic and acidic residues" evidence="1">
    <location>
        <begin position="413"/>
        <end position="436"/>
    </location>
</feature>
<feature type="region of interest" description="Disordered" evidence="1">
    <location>
        <begin position="346"/>
        <end position="381"/>
    </location>
</feature>
<comment type="caution">
    <text evidence="2">The sequence shown here is derived from an EMBL/GenBank/DDBJ whole genome shotgun (WGS) entry which is preliminary data.</text>
</comment>
<gene>
    <name evidence="2" type="ORF">Zmor_020442</name>
</gene>
<feature type="compositionally biased region" description="Basic and acidic residues" evidence="1">
    <location>
        <begin position="202"/>
        <end position="215"/>
    </location>
</feature>
<proteinExistence type="predicted"/>
<feature type="compositionally biased region" description="Basic residues" evidence="1">
    <location>
        <begin position="246"/>
        <end position="262"/>
    </location>
</feature>
<keyword evidence="3" id="KW-1185">Reference proteome</keyword>
<feature type="compositionally biased region" description="Polar residues" evidence="1">
    <location>
        <begin position="120"/>
        <end position="134"/>
    </location>
</feature>
<feature type="region of interest" description="Disordered" evidence="1">
    <location>
        <begin position="63"/>
        <end position="114"/>
    </location>
</feature>
<feature type="region of interest" description="Disordered" evidence="1">
    <location>
        <begin position="395"/>
        <end position="498"/>
    </location>
</feature>
<feature type="compositionally biased region" description="Polar residues" evidence="1">
    <location>
        <begin position="451"/>
        <end position="474"/>
    </location>
</feature>
<dbReference type="EMBL" id="JALNTZ010000006">
    <property type="protein sequence ID" value="KAJ3648654.1"/>
    <property type="molecule type" value="Genomic_DNA"/>
</dbReference>
<feature type="compositionally biased region" description="Basic and acidic residues" evidence="1">
    <location>
        <begin position="483"/>
        <end position="498"/>
    </location>
</feature>
<feature type="compositionally biased region" description="Polar residues" evidence="1">
    <location>
        <begin position="74"/>
        <end position="92"/>
    </location>
</feature>
<evidence type="ECO:0000313" key="3">
    <source>
        <dbReference type="Proteomes" id="UP001168821"/>
    </source>
</evidence>
<feature type="compositionally biased region" description="Basic residues" evidence="1">
    <location>
        <begin position="189"/>
        <end position="198"/>
    </location>
</feature>